<dbReference type="Proteomes" id="UP001366085">
    <property type="component" value="Unassembled WGS sequence"/>
</dbReference>
<organism evidence="4 5">
    <name type="scientific">Microbacterium istanbulense</name>
    <dbReference type="NCBI Taxonomy" id="3122049"/>
    <lineage>
        <taxon>Bacteria</taxon>
        <taxon>Bacillati</taxon>
        <taxon>Actinomycetota</taxon>
        <taxon>Actinomycetes</taxon>
        <taxon>Micrococcales</taxon>
        <taxon>Microbacteriaceae</taxon>
        <taxon>Microbacterium</taxon>
    </lineage>
</organism>
<dbReference type="EMBL" id="JBBDGN010000001">
    <property type="protein sequence ID" value="MEJ1090115.1"/>
    <property type="molecule type" value="Genomic_DNA"/>
</dbReference>
<sequence>MARNTDPAAEGTSRASKAKSAEPQARAAGEKPAARKPAARKAAAKKPAARKPAAKRSTARTPVPKASSLATGPLPVAVPTLDPEIAVGARTEPAHGLRNMSEIRHFFRTNRTPIFFVGASAFNLLGLDRWVRGFSYITYYDSWKGTHPRVFSPIHKPYIEFQSGEEINNWLLRHHEVRAHIARLTPAGEKPKIAMVFFDEESEAICAELGYELILPSAELRERLDSKMTTTRIADSVGVPSVPNIITTVDSWEQLVEVTEKAGLGTDLVIQTAYGDSGKTTYFVTDKRGFDKIAGDVLGTEIKVMKRINNRPIAVEAVLTRHGTVVGPFMTEITGHKELTPYRGGWAGNEMFPGVLDDATRHAAMSMVRTLGDRLGQEGYRGFFEVDVLLDTDTGEVYLGELNPRISGASAITNVTAGAYADVPLFVFHLLEYAGVDFTLDVDEVNERWEELASADVWSHMIIKHTADTVEHIDVAPPSGRYVLDAHGRLAFSQGDLDWHLLGSENEAFFLRIYGPGDYRWKGADLGILVTKGRLQTLGGKLSIRARHLIDSIRAMYATTVLPPAAPVAEAVHMAVPDSK</sequence>
<evidence type="ECO:0000313" key="5">
    <source>
        <dbReference type="Proteomes" id="UP001366085"/>
    </source>
</evidence>
<gene>
    <name evidence="4" type="ORF">WDU93_00295</name>
</gene>
<evidence type="ECO:0000313" key="4">
    <source>
        <dbReference type="EMBL" id="MEJ1090115.1"/>
    </source>
</evidence>
<accession>A0ABU8LGG7</accession>
<proteinExistence type="predicted"/>
<keyword evidence="1" id="KW-0547">Nucleotide-binding</keyword>
<dbReference type="SUPFAM" id="SSF56059">
    <property type="entry name" value="Glutathione synthetase ATP-binding domain-like"/>
    <property type="match status" value="1"/>
</dbReference>
<keyword evidence="1" id="KW-0067">ATP-binding</keyword>
<dbReference type="InterPro" id="IPR011761">
    <property type="entry name" value="ATP-grasp"/>
</dbReference>
<protein>
    <submittedName>
        <fullName evidence="4">Biotin carboxylase</fullName>
    </submittedName>
</protein>
<dbReference type="NCBIfam" id="NF005096">
    <property type="entry name" value="PRK06524.1"/>
    <property type="match status" value="1"/>
</dbReference>
<dbReference type="PROSITE" id="PS50975">
    <property type="entry name" value="ATP_GRASP"/>
    <property type="match status" value="1"/>
</dbReference>
<evidence type="ECO:0000256" key="1">
    <source>
        <dbReference type="PROSITE-ProRule" id="PRU00409"/>
    </source>
</evidence>
<evidence type="ECO:0000256" key="2">
    <source>
        <dbReference type="SAM" id="MobiDB-lite"/>
    </source>
</evidence>
<keyword evidence="5" id="KW-1185">Reference proteome</keyword>
<dbReference type="RefSeq" id="WP_337316162.1">
    <property type="nucleotide sequence ID" value="NZ_JBBDGN010000001.1"/>
</dbReference>
<name>A0ABU8LGG7_9MICO</name>
<evidence type="ECO:0000259" key="3">
    <source>
        <dbReference type="PROSITE" id="PS50975"/>
    </source>
</evidence>
<feature type="compositionally biased region" description="Basic residues" evidence="2">
    <location>
        <begin position="37"/>
        <end position="58"/>
    </location>
</feature>
<comment type="caution">
    <text evidence="4">The sequence shown here is derived from an EMBL/GenBank/DDBJ whole genome shotgun (WGS) entry which is preliminary data.</text>
</comment>
<feature type="domain" description="ATP-grasp" evidence="3">
    <location>
        <begin position="231"/>
        <end position="432"/>
    </location>
</feature>
<feature type="region of interest" description="Disordered" evidence="2">
    <location>
        <begin position="1"/>
        <end position="75"/>
    </location>
</feature>
<dbReference type="Gene3D" id="3.30.470.20">
    <property type="entry name" value="ATP-grasp fold, B domain"/>
    <property type="match status" value="1"/>
</dbReference>
<reference evidence="4 5" key="1">
    <citation type="submission" date="2024-02" db="EMBL/GenBank/DDBJ databases">
        <authorList>
            <person name="Saticioglu I.B."/>
        </authorList>
    </citation>
    <scope>NUCLEOTIDE SEQUENCE [LARGE SCALE GENOMIC DNA]</scope>
    <source>
        <strain evidence="4 5">Mu-43</strain>
    </source>
</reference>